<dbReference type="RefSeq" id="WP_015176285.1">
    <property type="nucleotide sequence ID" value="NC_019729.1"/>
</dbReference>
<dbReference type="HOGENOM" id="CLU_836364_0_0_3"/>
<dbReference type="KEGG" id="oni:Osc7112_2578"/>
<evidence type="ECO:0000256" key="1">
    <source>
        <dbReference type="SAM" id="MobiDB-lite"/>
    </source>
</evidence>
<dbReference type="AlphaFoldDB" id="K9VIE3"/>
<feature type="compositionally biased region" description="Polar residues" evidence="1">
    <location>
        <begin position="313"/>
        <end position="332"/>
    </location>
</feature>
<dbReference type="PATRIC" id="fig|179408.3.peg.3157"/>
<dbReference type="STRING" id="179408.Osc7112_2578"/>
<sequence>MSTSIDNFYLGDVASNFHFAGPLLDFEEEIQNQSPFHDLDYLTGEIKRGFLDYVRQGIMLDAIRKLRLYKGKFKTFKTYCEQALGRQYFYCTQIIKAASICLRLIKAGFEILPSCVAQVVPLFKHAITDQYGDCRLQEKWQEVVDVIPKERITAVTIAETVDNNPNLRLKQIRIKTDTYALLTKKAAAAGLSISEFLARLVGEYNPRNLEQPAEHTPEQEEILDQLDAEFKKPVAEKSPTAPKDKVKSKGFGVKVEPKGGKREVKAKSSEGEVKAKSSEGEIKLKNRQTEIKAEKLSNSFKEKNHEVICPKSNHASTEINGGSTERNSVPPY</sequence>
<proteinExistence type="predicted"/>
<feature type="region of interest" description="Disordered" evidence="1">
    <location>
        <begin position="233"/>
        <end position="281"/>
    </location>
</feature>
<evidence type="ECO:0000313" key="3">
    <source>
        <dbReference type="Proteomes" id="UP000010478"/>
    </source>
</evidence>
<gene>
    <name evidence="2" type="ORF">Osc7112_2578</name>
</gene>
<feature type="compositionally biased region" description="Basic and acidic residues" evidence="1">
    <location>
        <begin position="255"/>
        <end position="281"/>
    </location>
</feature>
<dbReference type="EMBL" id="CP003614">
    <property type="protein sequence ID" value="AFZ06995.1"/>
    <property type="molecule type" value="Genomic_DNA"/>
</dbReference>
<protein>
    <submittedName>
        <fullName evidence="2">Uncharacterized protein</fullName>
    </submittedName>
</protein>
<name>K9VIE3_9CYAN</name>
<keyword evidence="3" id="KW-1185">Reference proteome</keyword>
<organism evidence="2 3">
    <name type="scientific">Phormidium nigroviride PCC 7112</name>
    <dbReference type="NCBI Taxonomy" id="179408"/>
    <lineage>
        <taxon>Bacteria</taxon>
        <taxon>Bacillati</taxon>
        <taxon>Cyanobacteriota</taxon>
        <taxon>Cyanophyceae</taxon>
        <taxon>Oscillatoriophycideae</taxon>
        <taxon>Oscillatoriales</taxon>
        <taxon>Oscillatoriaceae</taxon>
        <taxon>Phormidium</taxon>
    </lineage>
</organism>
<evidence type="ECO:0000313" key="2">
    <source>
        <dbReference type="EMBL" id="AFZ06995.1"/>
    </source>
</evidence>
<dbReference type="OrthoDB" id="444924at2"/>
<reference evidence="2 3" key="1">
    <citation type="submission" date="2012-05" db="EMBL/GenBank/DDBJ databases">
        <title>Finished chromosome of genome of Oscillatoria sp. PCC 7112.</title>
        <authorList>
            <consortium name="US DOE Joint Genome Institute"/>
            <person name="Gugger M."/>
            <person name="Coursin T."/>
            <person name="Rippka R."/>
            <person name="Tandeau De Marsac N."/>
            <person name="Huntemann M."/>
            <person name="Wei C.-L."/>
            <person name="Han J."/>
            <person name="Detter J.C."/>
            <person name="Han C."/>
            <person name="Tapia R."/>
            <person name="Davenport K."/>
            <person name="Daligault H."/>
            <person name="Erkkila T."/>
            <person name="Gu W."/>
            <person name="Munk A.C.C."/>
            <person name="Teshima H."/>
            <person name="Xu Y."/>
            <person name="Chain P."/>
            <person name="Chen A."/>
            <person name="Krypides N."/>
            <person name="Mavromatis K."/>
            <person name="Markowitz V."/>
            <person name="Szeto E."/>
            <person name="Ivanova N."/>
            <person name="Mikhailova N."/>
            <person name="Ovchinnikova G."/>
            <person name="Pagani I."/>
            <person name="Pati A."/>
            <person name="Goodwin L."/>
            <person name="Peters L."/>
            <person name="Pitluck S."/>
            <person name="Woyke T."/>
            <person name="Kerfeld C."/>
        </authorList>
    </citation>
    <scope>NUCLEOTIDE SEQUENCE [LARGE SCALE GENOMIC DNA]</scope>
    <source>
        <strain evidence="2 3">PCC 7112</strain>
    </source>
</reference>
<dbReference type="Proteomes" id="UP000010478">
    <property type="component" value="Chromosome"/>
</dbReference>
<accession>K9VIE3</accession>
<dbReference type="eggNOG" id="ENOG5032X81">
    <property type="taxonomic scope" value="Bacteria"/>
</dbReference>
<feature type="region of interest" description="Disordered" evidence="1">
    <location>
        <begin position="309"/>
        <end position="332"/>
    </location>
</feature>